<feature type="domain" description="X-Tfes XVIPCD" evidence="3">
    <location>
        <begin position="532"/>
        <end position="631"/>
    </location>
</feature>
<feature type="compositionally biased region" description="Low complexity" evidence="1">
    <location>
        <begin position="196"/>
        <end position="235"/>
    </location>
</feature>
<dbReference type="RefSeq" id="WP_026634075.1">
    <property type="nucleotide sequence ID" value="NZ_FONH01000002.1"/>
</dbReference>
<evidence type="ECO:0000259" key="3">
    <source>
        <dbReference type="Pfam" id="PF20410"/>
    </source>
</evidence>
<evidence type="ECO:0000256" key="1">
    <source>
        <dbReference type="SAM" id="MobiDB-lite"/>
    </source>
</evidence>
<dbReference type="STRING" id="500610.SAMN02799615_00592"/>
<name>A0A1I1Z1T6_9GAMM</name>
<proteinExistence type="predicted"/>
<dbReference type="Pfam" id="PF01471">
    <property type="entry name" value="PG_binding_1"/>
    <property type="match status" value="1"/>
</dbReference>
<accession>A0A1I1Z1T6</accession>
<sequence length="663" mass="72085">MPQPTPSRDQVIGIIEQEARRSGIPHDDFLKFAAIETGGRFDPSVSRGAHGAKGLFQFEPAAASHYGIRGQELDAAANTHAAARMYLDNRHSLEHRHTHDGRPYLSGKATPDGFDMYVAHQQGSGGYASIQAAIASGEFNRTDTRGNILNNMSDRDIQRLTGHTYAQASHMSDRALATTYRDYWEHKFERMPVPGHQQAAPAQPAAAHPAQAHPQPHSSPAQPSQPAANPAAPASGDHKIALDAAYDLSRKYEHKVAYGFGQKDPDSGKVDCSGWVVKAENATLDEINHKAGREVFNRRDYLKTQEDCAADIIRKVEKHSGVMLEGRAVTKDALKEGMVIGECNGAKFAKGRYHDIDHITMVVRDPKSGELMISQSSSHQGVHLTPVDDYLKYKQSHGVALYATDPLAKARGLMQDRQHVQAESRTEPRHEPQPNAPVRPAHAREAAPALLKEGSHGAEVGELQGQLRHLGYTGADGRPLAVDHRFGPDTRHAVESYQRDHKLHPDGAVGPVTSHSLAQARAQDAAHAPRLDQANHPDHGLYNQARNAVHRLDAAHGRAPDQVSDQIAGSVAVAAKQAGLTRVDQVMLSDDRSRVYAVQGDLNSPFKQVAQVDTAQAASTSLQQSSQAMQAVNQHQASQQPAQHQQQAQQQNQAQAQTGGMAR</sequence>
<protein>
    <submittedName>
        <fullName evidence="4">Putative peptidoglycan binding domain-containing protein</fullName>
    </submittedName>
</protein>
<dbReference type="Gene3D" id="1.10.101.10">
    <property type="entry name" value="PGBD-like superfamily/PGBD"/>
    <property type="match status" value="1"/>
</dbReference>
<dbReference type="InterPro" id="IPR046519">
    <property type="entry name" value="X-Tfes_XVIPCD"/>
</dbReference>
<dbReference type="SUPFAM" id="SSF47090">
    <property type="entry name" value="PGBD-like"/>
    <property type="match status" value="1"/>
</dbReference>
<evidence type="ECO:0000313" key="4">
    <source>
        <dbReference type="EMBL" id="SFE25532.1"/>
    </source>
</evidence>
<organism evidence="4 5">
    <name type="scientific">Dyella marensis</name>
    <dbReference type="NCBI Taxonomy" id="500610"/>
    <lineage>
        <taxon>Bacteria</taxon>
        <taxon>Pseudomonadati</taxon>
        <taxon>Pseudomonadota</taxon>
        <taxon>Gammaproteobacteria</taxon>
        <taxon>Lysobacterales</taxon>
        <taxon>Rhodanobacteraceae</taxon>
        <taxon>Dyella</taxon>
    </lineage>
</organism>
<feature type="region of interest" description="Disordered" evidence="1">
    <location>
        <begin position="624"/>
        <end position="663"/>
    </location>
</feature>
<evidence type="ECO:0000259" key="2">
    <source>
        <dbReference type="Pfam" id="PF01471"/>
    </source>
</evidence>
<keyword evidence="5" id="KW-1185">Reference proteome</keyword>
<dbReference type="Gene3D" id="1.10.530.10">
    <property type="match status" value="1"/>
</dbReference>
<dbReference type="InterPro" id="IPR002477">
    <property type="entry name" value="Peptidoglycan-bd-like"/>
</dbReference>
<evidence type="ECO:0000313" key="5">
    <source>
        <dbReference type="Proteomes" id="UP000199477"/>
    </source>
</evidence>
<dbReference type="InterPro" id="IPR023346">
    <property type="entry name" value="Lysozyme-like_dom_sf"/>
</dbReference>
<dbReference type="InterPro" id="IPR036366">
    <property type="entry name" value="PGBDSf"/>
</dbReference>
<reference evidence="5" key="1">
    <citation type="submission" date="2016-10" db="EMBL/GenBank/DDBJ databases">
        <authorList>
            <person name="Varghese N."/>
            <person name="Submissions S."/>
        </authorList>
    </citation>
    <scope>NUCLEOTIDE SEQUENCE [LARGE SCALE GENOMIC DNA]</scope>
    <source>
        <strain evidence="5">UNC178MFTsu3.1</strain>
    </source>
</reference>
<dbReference type="InterPro" id="IPR036365">
    <property type="entry name" value="PGBD-like_sf"/>
</dbReference>
<dbReference type="EMBL" id="FONH01000002">
    <property type="protein sequence ID" value="SFE25532.1"/>
    <property type="molecule type" value="Genomic_DNA"/>
</dbReference>
<feature type="domain" description="Peptidoglycan binding-like" evidence="2">
    <location>
        <begin position="457"/>
        <end position="513"/>
    </location>
</feature>
<dbReference type="Pfam" id="PF20410">
    <property type="entry name" value="X-Tfes_XVIPCD"/>
    <property type="match status" value="1"/>
</dbReference>
<feature type="region of interest" description="Disordered" evidence="1">
    <location>
        <begin position="413"/>
        <end position="445"/>
    </location>
</feature>
<feature type="region of interest" description="Disordered" evidence="1">
    <location>
        <begin position="194"/>
        <end position="235"/>
    </location>
</feature>
<feature type="compositionally biased region" description="Low complexity" evidence="1">
    <location>
        <begin position="624"/>
        <end position="657"/>
    </location>
</feature>
<feature type="compositionally biased region" description="Basic and acidic residues" evidence="1">
    <location>
        <begin position="414"/>
        <end position="432"/>
    </location>
</feature>
<dbReference type="AlphaFoldDB" id="A0A1I1Z1T6"/>
<dbReference type="Proteomes" id="UP000199477">
    <property type="component" value="Unassembled WGS sequence"/>
</dbReference>
<gene>
    <name evidence="4" type="ORF">SAMN02799615_00592</name>
</gene>
<dbReference type="SUPFAM" id="SSF53955">
    <property type="entry name" value="Lysozyme-like"/>
    <property type="match status" value="1"/>
</dbReference>